<evidence type="ECO:0000313" key="5">
    <source>
        <dbReference type="Proteomes" id="UP000605568"/>
    </source>
</evidence>
<feature type="region of interest" description="Disordered" evidence="2">
    <location>
        <begin position="254"/>
        <end position="421"/>
    </location>
</feature>
<dbReference type="RefSeq" id="WP_191302357.1">
    <property type="nucleotide sequence ID" value="NZ_BNAR01000009.1"/>
</dbReference>
<comment type="similarity">
    <text evidence="1">Belongs to the mycobacterial PPE family.</text>
</comment>
<evidence type="ECO:0000313" key="4">
    <source>
        <dbReference type="EMBL" id="GHH49354.1"/>
    </source>
</evidence>
<feature type="compositionally biased region" description="Gly residues" evidence="2">
    <location>
        <begin position="343"/>
        <end position="362"/>
    </location>
</feature>
<feature type="compositionally biased region" description="Gly residues" evidence="2">
    <location>
        <begin position="281"/>
        <end position="291"/>
    </location>
</feature>
<keyword evidence="5" id="KW-1185">Reference proteome</keyword>
<feature type="region of interest" description="Disordered" evidence="2">
    <location>
        <begin position="1"/>
        <end position="52"/>
    </location>
</feature>
<sequence>MSHGSHDNKGNDNKGGDNRGHDNRGHDNRGHDDRGNDGRGHGGDKDGGYDRNDLHEPVDWMTYTHEQLYNMVHTGVNLAGAQAAATNWQKIGEDIAGVRTSLLKAVEDSSVGWDSESARLARDGLTEVTNWVDDTANYAVKVSAAITTETSNVEAARAAMPPPPAAPAPPVPTDAALANRAVLQDRLTQVDGFGALQNERLIAQQPQTDFAGFETIGTSPVDALAANDASHRLAADVMATFQKNSAAVDQTVPQQFTPPVNPINPTPTGTDLTNRSHTGGTPDGGAGGAGGAPVATSGTQNQNRGTTNASSRFGGGGGGGGGGRGAGGFGGFGGMARPFGSGNQSGSGGGGGGGGAVSGGNVAGVNDGARGGGAGGAAAAASAAPGNTTKAFQNPLAMGGAPMAGAPAGGGQNDSKEHKTASYLEEDDNVFGLDRKAAPPVIGQ</sequence>
<dbReference type="InterPro" id="IPR038332">
    <property type="entry name" value="PPE_sf"/>
</dbReference>
<evidence type="ECO:0000256" key="1">
    <source>
        <dbReference type="ARBA" id="ARBA00010652"/>
    </source>
</evidence>
<accession>A0ABQ3MNB3</accession>
<proteinExistence type="inferred from homology"/>
<dbReference type="Proteomes" id="UP000605568">
    <property type="component" value="Unassembled WGS sequence"/>
</dbReference>
<dbReference type="EMBL" id="BNAR01000009">
    <property type="protein sequence ID" value="GHH49354.1"/>
    <property type="molecule type" value="Genomic_DNA"/>
</dbReference>
<evidence type="ECO:0000259" key="3">
    <source>
        <dbReference type="Pfam" id="PF00823"/>
    </source>
</evidence>
<reference evidence="5" key="1">
    <citation type="journal article" date="2019" name="Int. J. Syst. Evol. Microbiol.">
        <title>The Global Catalogue of Microorganisms (GCM) 10K type strain sequencing project: providing services to taxonomists for standard genome sequencing and annotation.</title>
        <authorList>
            <consortium name="The Broad Institute Genomics Platform"/>
            <consortium name="The Broad Institute Genome Sequencing Center for Infectious Disease"/>
            <person name="Wu L."/>
            <person name="Ma J."/>
        </authorList>
    </citation>
    <scope>NUCLEOTIDE SEQUENCE [LARGE SCALE GENOMIC DNA]</scope>
    <source>
        <strain evidence="5">CGMCC 4.7367</strain>
    </source>
</reference>
<dbReference type="Gene3D" id="1.20.1260.20">
    <property type="entry name" value="PPE superfamily"/>
    <property type="match status" value="1"/>
</dbReference>
<gene>
    <name evidence="4" type="ORF">GCM10017774_56610</name>
</gene>
<dbReference type="SUPFAM" id="SSF140459">
    <property type="entry name" value="PE/PPE dimer-like"/>
    <property type="match status" value="1"/>
</dbReference>
<dbReference type="InterPro" id="IPR000030">
    <property type="entry name" value="PPE_dom"/>
</dbReference>
<feature type="compositionally biased region" description="Low complexity" evidence="2">
    <location>
        <begin position="377"/>
        <end position="386"/>
    </location>
</feature>
<feature type="domain" description="PPE" evidence="3">
    <location>
        <begin position="59"/>
        <end position="169"/>
    </location>
</feature>
<evidence type="ECO:0000256" key="2">
    <source>
        <dbReference type="SAM" id="MobiDB-lite"/>
    </source>
</evidence>
<protein>
    <recommendedName>
        <fullName evidence="3">PPE domain-containing protein</fullName>
    </recommendedName>
</protein>
<organism evidence="4 5">
    <name type="scientific">Lentzea cavernae</name>
    <dbReference type="NCBI Taxonomy" id="2020703"/>
    <lineage>
        <taxon>Bacteria</taxon>
        <taxon>Bacillati</taxon>
        <taxon>Actinomycetota</taxon>
        <taxon>Actinomycetes</taxon>
        <taxon>Pseudonocardiales</taxon>
        <taxon>Pseudonocardiaceae</taxon>
        <taxon>Lentzea</taxon>
    </lineage>
</organism>
<name>A0ABQ3MNB3_9PSEU</name>
<feature type="compositionally biased region" description="Low complexity" evidence="2">
    <location>
        <begin position="397"/>
        <end position="406"/>
    </location>
</feature>
<comment type="caution">
    <text evidence="4">The sequence shown here is derived from an EMBL/GenBank/DDBJ whole genome shotgun (WGS) entry which is preliminary data.</text>
</comment>
<dbReference type="Pfam" id="PF00823">
    <property type="entry name" value="PPE"/>
    <property type="match status" value="1"/>
</dbReference>
<feature type="compositionally biased region" description="Gly residues" evidence="2">
    <location>
        <begin position="313"/>
        <end position="334"/>
    </location>
</feature>